<dbReference type="OrthoDB" id="7992954at2"/>
<gene>
    <name evidence="2" type="ORF">F1189_15630</name>
</gene>
<dbReference type="EMBL" id="VWPK01000023">
    <property type="protein sequence ID" value="KAA5611198.1"/>
    <property type="molecule type" value="Genomic_DNA"/>
</dbReference>
<proteinExistence type="predicted"/>
<dbReference type="Pfam" id="PF14235">
    <property type="entry name" value="DUF4337"/>
    <property type="match status" value="1"/>
</dbReference>
<keyword evidence="1" id="KW-1133">Transmembrane helix</keyword>
<accession>A0A5M6IUH1</accession>
<evidence type="ECO:0000313" key="2">
    <source>
        <dbReference type="EMBL" id="KAA5611198.1"/>
    </source>
</evidence>
<protein>
    <submittedName>
        <fullName evidence="2">DUF4337 domain-containing protein</fullName>
    </submittedName>
</protein>
<name>A0A5M6IUH1_9PROT</name>
<dbReference type="Proteomes" id="UP000325255">
    <property type="component" value="Unassembled WGS sequence"/>
</dbReference>
<evidence type="ECO:0000256" key="1">
    <source>
        <dbReference type="SAM" id="Phobius"/>
    </source>
</evidence>
<dbReference type="InterPro" id="IPR025570">
    <property type="entry name" value="DUF4337"/>
</dbReference>
<feature type="transmembrane region" description="Helical" evidence="1">
    <location>
        <begin position="190"/>
        <end position="212"/>
    </location>
</feature>
<feature type="transmembrane region" description="Helical" evidence="1">
    <location>
        <begin position="165"/>
        <end position="184"/>
    </location>
</feature>
<evidence type="ECO:0000313" key="3">
    <source>
        <dbReference type="Proteomes" id="UP000325255"/>
    </source>
</evidence>
<sequence>MPPGRIKPTFRRLTRAAERDIRRIFAEPETSMQDTADAITEARDNRRVALLIAAMALVLALTEMAGDDAKTEAQLKNVESANLWSFFQAKTVRQTMLRGMSEMLPVLAARPGREAEAGQLPERWQATIQRWESEPGTNEGRRELMARAKQAEAERDEAIRRDSRLDTASAVLQVGIVLASAAIVTGTGALVWAAAGLGAGGALLSLVTCLGIA</sequence>
<reference evidence="2 3" key="1">
    <citation type="submission" date="2019-09" db="EMBL/GenBank/DDBJ databases">
        <title>Genome sequence of Rhodovastum atsumiense, a diverse member of the Acetobacteraceae family of non-sulfur purple photosynthetic bacteria.</title>
        <authorList>
            <person name="Meyer T."/>
            <person name="Kyndt J."/>
        </authorList>
    </citation>
    <scope>NUCLEOTIDE SEQUENCE [LARGE SCALE GENOMIC DNA]</scope>
    <source>
        <strain evidence="2 3">DSM 21279</strain>
    </source>
</reference>
<keyword evidence="1" id="KW-0472">Membrane</keyword>
<dbReference type="AlphaFoldDB" id="A0A5M6IUH1"/>
<keyword evidence="3" id="KW-1185">Reference proteome</keyword>
<keyword evidence="1" id="KW-0812">Transmembrane</keyword>
<organism evidence="2 3">
    <name type="scientific">Rhodovastum atsumiense</name>
    <dbReference type="NCBI Taxonomy" id="504468"/>
    <lineage>
        <taxon>Bacteria</taxon>
        <taxon>Pseudomonadati</taxon>
        <taxon>Pseudomonadota</taxon>
        <taxon>Alphaproteobacteria</taxon>
        <taxon>Acetobacterales</taxon>
        <taxon>Acetobacteraceae</taxon>
        <taxon>Rhodovastum</taxon>
    </lineage>
</organism>
<comment type="caution">
    <text evidence="2">The sequence shown here is derived from an EMBL/GenBank/DDBJ whole genome shotgun (WGS) entry which is preliminary data.</text>
</comment>